<sequence>MLHEKEREEEEEEGEGGGDEESLKVPHLERKCGEDSENSRAQKEADDMESQWDIKPPLRKQLQEVVV</sequence>
<dbReference type="EMBL" id="SRLO01000647">
    <property type="protein sequence ID" value="TNN49638.1"/>
    <property type="molecule type" value="Genomic_DNA"/>
</dbReference>
<dbReference type="Proteomes" id="UP000314294">
    <property type="component" value="Unassembled WGS sequence"/>
</dbReference>
<comment type="caution">
    <text evidence="2">The sequence shown here is derived from an EMBL/GenBank/DDBJ whole genome shotgun (WGS) entry which is preliminary data.</text>
</comment>
<feature type="compositionally biased region" description="Acidic residues" evidence="1">
    <location>
        <begin position="7"/>
        <end position="20"/>
    </location>
</feature>
<gene>
    <name evidence="2" type="ORF">EYF80_040145</name>
</gene>
<evidence type="ECO:0000256" key="1">
    <source>
        <dbReference type="SAM" id="MobiDB-lite"/>
    </source>
</evidence>
<feature type="region of interest" description="Disordered" evidence="1">
    <location>
        <begin position="1"/>
        <end position="67"/>
    </location>
</feature>
<protein>
    <submittedName>
        <fullName evidence="2">Uncharacterized protein</fullName>
    </submittedName>
</protein>
<accession>A0A4Z2G7W3</accession>
<name>A0A4Z2G7W3_9TELE</name>
<evidence type="ECO:0000313" key="2">
    <source>
        <dbReference type="EMBL" id="TNN49638.1"/>
    </source>
</evidence>
<organism evidence="2 3">
    <name type="scientific">Liparis tanakae</name>
    <name type="common">Tanaka's snailfish</name>
    <dbReference type="NCBI Taxonomy" id="230148"/>
    <lineage>
        <taxon>Eukaryota</taxon>
        <taxon>Metazoa</taxon>
        <taxon>Chordata</taxon>
        <taxon>Craniata</taxon>
        <taxon>Vertebrata</taxon>
        <taxon>Euteleostomi</taxon>
        <taxon>Actinopterygii</taxon>
        <taxon>Neopterygii</taxon>
        <taxon>Teleostei</taxon>
        <taxon>Neoteleostei</taxon>
        <taxon>Acanthomorphata</taxon>
        <taxon>Eupercaria</taxon>
        <taxon>Perciformes</taxon>
        <taxon>Cottioidei</taxon>
        <taxon>Cottales</taxon>
        <taxon>Liparidae</taxon>
        <taxon>Liparis</taxon>
    </lineage>
</organism>
<keyword evidence="3" id="KW-1185">Reference proteome</keyword>
<reference evidence="2 3" key="1">
    <citation type="submission" date="2019-03" db="EMBL/GenBank/DDBJ databases">
        <title>First draft genome of Liparis tanakae, snailfish: a comprehensive survey of snailfish specific genes.</title>
        <authorList>
            <person name="Kim W."/>
            <person name="Song I."/>
            <person name="Jeong J.-H."/>
            <person name="Kim D."/>
            <person name="Kim S."/>
            <person name="Ryu S."/>
            <person name="Song J.Y."/>
            <person name="Lee S.K."/>
        </authorList>
    </citation>
    <scope>NUCLEOTIDE SEQUENCE [LARGE SCALE GENOMIC DNA]</scope>
    <source>
        <tissue evidence="2">Muscle</tissue>
    </source>
</reference>
<proteinExistence type="predicted"/>
<dbReference type="AlphaFoldDB" id="A0A4Z2G7W3"/>
<evidence type="ECO:0000313" key="3">
    <source>
        <dbReference type="Proteomes" id="UP000314294"/>
    </source>
</evidence>
<feature type="compositionally biased region" description="Basic and acidic residues" evidence="1">
    <location>
        <begin position="21"/>
        <end position="45"/>
    </location>
</feature>